<protein>
    <recommendedName>
        <fullName evidence="3">Spermidine/putrescine ABC transporter substrate-binding protein</fullName>
    </recommendedName>
</protein>
<name>A0A2A9E0I8_9MICO</name>
<proteinExistence type="predicted"/>
<dbReference type="AlphaFoldDB" id="A0A2A9E0I8"/>
<evidence type="ECO:0008006" key="3">
    <source>
        <dbReference type="Google" id="ProtNLM"/>
    </source>
</evidence>
<organism evidence="1 2">
    <name type="scientific">Paramicrobacterium agarici</name>
    <dbReference type="NCBI Taxonomy" id="630514"/>
    <lineage>
        <taxon>Bacteria</taxon>
        <taxon>Bacillati</taxon>
        <taxon>Actinomycetota</taxon>
        <taxon>Actinomycetes</taxon>
        <taxon>Micrococcales</taxon>
        <taxon>Microbacteriaceae</taxon>
        <taxon>Paramicrobacterium</taxon>
    </lineage>
</organism>
<gene>
    <name evidence="1" type="ORF">ATJ78_3140</name>
</gene>
<comment type="caution">
    <text evidence="1">The sequence shown here is derived from an EMBL/GenBank/DDBJ whole genome shotgun (WGS) entry which is preliminary data.</text>
</comment>
<dbReference type="EMBL" id="PDJE01000001">
    <property type="protein sequence ID" value="PFG32156.1"/>
    <property type="molecule type" value="Genomic_DNA"/>
</dbReference>
<evidence type="ECO:0000313" key="2">
    <source>
        <dbReference type="Proteomes" id="UP000221369"/>
    </source>
</evidence>
<dbReference type="OrthoDB" id="4988283at2"/>
<keyword evidence="2" id="KW-1185">Reference proteome</keyword>
<dbReference type="RefSeq" id="WP_098409075.1">
    <property type="nucleotide sequence ID" value="NZ_PDJE01000001.1"/>
</dbReference>
<evidence type="ECO:0000313" key="1">
    <source>
        <dbReference type="EMBL" id="PFG32156.1"/>
    </source>
</evidence>
<accession>A0A2A9E0I8</accession>
<dbReference type="Proteomes" id="UP000221369">
    <property type="component" value="Unassembled WGS sequence"/>
</dbReference>
<sequence>MERTLEAKVGSAVDAWIAWLPRWKPATHRVRTRVCRRCLGSPFLAALGVDADVPHGVQHGLTTRMKALIDDVVDDYTDQNLPLLSRELHESEKRKSRSYRPEVGLDPEFDGLQLDPDPVPGEPFLFTLGELAEGGDVPESVRPVELSDEEKQALRTEIRLADECADHAGRLICQFLQQHRVAAREAIATIIEPQVSALLDALSESLDAPPTRW</sequence>
<reference evidence="1 2" key="1">
    <citation type="submission" date="2017-10" db="EMBL/GenBank/DDBJ databases">
        <title>Sequencing the genomes of 1000 actinobacteria strains.</title>
        <authorList>
            <person name="Klenk H.-P."/>
        </authorList>
    </citation>
    <scope>NUCLEOTIDE SEQUENCE [LARGE SCALE GENOMIC DNA]</scope>
    <source>
        <strain evidence="1 2">DSM 21798</strain>
    </source>
</reference>